<protein>
    <recommendedName>
        <fullName evidence="7">RING-type domain-containing protein</fullName>
    </recommendedName>
</protein>
<feature type="compositionally biased region" description="Basic residues" evidence="2">
    <location>
        <begin position="1"/>
        <end position="12"/>
    </location>
</feature>
<dbReference type="GO" id="GO:0005634">
    <property type="term" value="C:nucleus"/>
    <property type="evidence" value="ECO:0007669"/>
    <property type="project" value="TreeGrafter"/>
</dbReference>
<evidence type="ECO:0008006" key="7">
    <source>
        <dbReference type="Google" id="ProtNLM"/>
    </source>
</evidence>
<feature type="region of interest" description="Disordered" evidence="2">
    <location>
        <begin position="574"/>
        <end position="646"/>
    </location>
</feature>
<sequence length="646" mass="71096">MPKNRTKQRRNGSARPGGNNILMVLPDGDTTTLPGVARQHGWREPEEEWEVDATLIGHLFQTVASFRDVILEFQTRAEKPFGNQFNEVQKLVTITTLGRTLKPKEMQRVERVRNVFNQFYASQDRPNLQGSLPPKKHAELFSSLHLPTNDVPTYKGTFLTAQQLVKIAQEHADRVIPTKNSTGLTRNLHATVLKSTVSAPPGNGDRIVSSLIDALNAFLDSLGNVSIAKIDKSSAAQQSYFATWCTLKSAIQQYCPTYLPAATSVIDQLLEETGSLYIPITQALQTVVEDIGATDVSGDDVWGQLYREAVMAFEKADKSMLKTVLKRIVVSTIKRLETSNAHGKRLAVELKSESSKKLKIADNDHDDALLPREREQTLIHTWSTVSLDDTFKCTECGILRMGKGLGIDYFYCKKCNVCLAISLEGRHECIERNLESDCPICGDVFGSEETVAMKPCGHCIHYKCHQEHIQTSYQCPTCLKSLADMTDHVRRIDQALAQQQMPKEYANLVNQIYCNDCEKKSYAKFHFMYHKCADCFRYNTKVLKTLGSHQLPEGAKMAPVVVAEDLMEVEGGVSESIGGKGKEVVKSGEGGRRSGSGGAASAAAGGLVGAAAEEKKDEKEEAKEQFKEFEDAGGSAAGVGLGGARV</sequence>
<proteinExistence type="predicted"/>
<dbReference type="PROSITE" id="PS50089">
    <property type="entry name" value="ZF_RING_2"/>
    <property type="match status" value="1"/>
</dbReference>
<dbReference type="PROSITE" id="PS51270">
    <property type="entry name" value="ZF_CTCHY"/>
    <property type="match status" value="1"/>
</dbReference>
<dbReference type="GO" id="GO:0061630">
    <property type="term" value="F:ubiquitin protein ligase activity"/>
    <property type="evidence" value="ECO:0007669"/>
    <property type="project" value="TreeGrafter"/>
</dbReference>
<dbReference type="Pfam" id="PF14599">
    <property type="entry name" value="zinc_ribbon_6"/>
    <property type="match status" value="1"/>
</dbReference>
<accession>A0AAD5SCQ0</accession>
<organism evidence="5 6">
    <name type="scientific">Rhizophlyctis rosea</name>
    <dbReference type="NCBI Taxonomy" id="64517"/>
    <lineage>
        <taxon>Eukaryota</taxon>
        <taxon>Fungi</taxon>
        <taxon>Fungi incertae sedis</taxon>
        <taxon>Chytridiomycota</taxon>
        <taxon>Chytridiomycota incertae sedis</taxon>
        <taxon>Chytridiomycetes</taxon>
        <taxon>Rhizophlyctidales</taxon>
        <taxon>Rhizophlyctidaceae</taxon>
        <taxon>Rhizophlyctis</taxon>
    </lineage>
</organism>
<gene>
    <name evidence="5" type="ORF">HK097_008302</name>
</gene>
<dbReference type="GO" id="GO:0016567">
    <property type="term" value="P:protein ubiquitination"/>
    <property type="evidence" value="ECO:0007669"/>
    <property type="project" value="TreeGrafter"/>
</dbReference>
<dbReference type="Pfam" id="PF13639">
    <property type="entry name" value="zf-RING_2"/>
    <property type="match status" value="1"/>
</dbReference>
<keyword evidence="6" id="KW-1185">Reference proteome</keyword>
<dbReference type="Gene3D" id="3.30.40.10">
    <property type="entry name" value="Zinc/RING finger domain, C3HC4 (zinc finger)"/>
    <property type="match status" value="1"/>
</dbReference>
<evidence type="ECO:0000259" key="3">
    <source>
        <dbReference type="PROSITE" id="PS50089"/>
    </source>
</evidence>
<dbReference type="InterPro" id="IPR037275">
    <property type="entry name" value="Znf_CTCHY_sf"/>
</dbReference>
<dbReference type="CDD" id="cd16464">
    <property type="entry name" value="RING-H2_Pirh2-like"/>
    <property type="match status" value="1"/>
</dbReference>
<evidence type="ECO:0000313" key="5">
    <source>
        <dbReference type="EMBL" id="KAJ3050712.1"/>
    </source>
</evidence>
<dbReference type="AlphaFoldDB" id="A0AAD5SCQ0"/>
<dbReference type="GO" id="GO:0006511">
    <property type="term" value="P:ubiquitin-dependent protein catabolic process"/>
    <property type="evidence" value="ECO:0007669"/>
    <property type="project" value="TreeGrafter"/>
</dbReference>
<evidence type="ECO:0000256" key="2">
    <source>
        <dbReference type="SAM" id="MobiDB-lite"/>
    </source>
</evidence>
<evidence type="ECO:0000313" key="6">
    <source>
        <dbReference type="Proteomes" id="UP001212841"/>
    </source>
</evidence>
<dbReference type="InterPro" id="IPR013083">
    <property type="entry name" value="Znf_RING/FYVE/PHD"/>
</dbReference>
<dbReference type="SUPFAM" id="SSF161245">
    <property type="entry name" value="Zinc hairpin stack"/>
    <property type="match status" value="1"/>
</dbReference>
<dbReference type="EMBL" id="JADGJD010000481">
    <property type="protein sequence ID" value="KAJ3050712.1"/>
    <property type="molecule type" value="Genomic_DNA"/>
</dbReference>
<keyword evidence="1" id="KW-0863">Zinc-finger</keyword>
<comment type="caution">
    <text evidence="5">The sequence shown here is derived from an EMBL/GenBank/DDBJ whole genome shotgun (WGS) entry which is preliminary data.</text>
</comment>
<dbReference type="GO" id="GO:0008270">
    <property type="term" value="F:zinc ion binding"/>
    <property type="evidence" value="ECO:0007669"/>
    <property type="project" value="UniProtKB-KW"/>
</dbReference>
<feature type="domain" description="RING-type" evidence="3">
    <location>
        <begin position="438"/>
        <end position="478"/>
    </location>
</feature>
<feature type="compositionally biased region" description="Basic and acidic residues" evidence="2">
    <location>
        <begin position="580"/>
        <end position="592"/>
    </location>
</feature>
<reference evidence="5" key="1">
    <citation type="submission" date="2020-05" db="EMBL/GenBank/DDBJ databases">
        <title>Phylogenomic resolution of chytrid fungi.</title>
        <authorList>
            <person name="Stajich J.E."/>
            <person name="Amses K."/>
            <person name="Simmons R."/>
            <person name="Seto K."/>
            <person name="Myers J."/>
            <person name="Bonds A."/>
            <person name="Quandt C.A."/>
            <person name="Barry K."/>
            <person name="Liu P."/>
            <person name="Grigoriev I."/>
            <person name="Longcore J.E."/>
            <person name="James T.Y."/>
        </authorList>
    </citation>
    <scope>NUCLEOTIDE SEQUENCE</scope>
    <source>
        <strain evidence="5">JEL0318</strain>
    </source>
</reference>
<feature type="compositionally biased region" description="Low complexity" evidence="2">
    <location>
        <begin position="599"/>
        <end position="611"/>
    </location>
</feature>
<feature type="domain" description="CTCHY-type" evidence="4">
    <location>
        <begin position="371"/>
        <end position="437"/>
    </location>
</feature>
<feature type="compositionally biased region" description="Basic and acidic residues" evidence="2">
    <location>
        <begin position="612"/>
        <end position="630"/>
    </location>
</feature>
<dbReference type="SUPFAM" id="SSF57850">
    <property type="entry name" value="RING/U-box"/>
    <property type="match status" value="1"/>
</dbReference>
<dbReference type="Gene3D" id="2.20.28.10">
    <property type="match status" value="1"/>
</dbReference>
<dbReference type="Proteomes" id="UP001212841">
    <property type="component" value="Unassembled WGS sequence"/>
</dbReference>
<dbReference type="InterPro" id="IPR017921">
    <property type="entry name" value="Znf_CTCHY"/>
</dbReference>
<keyword evidence="1" id="KW-0862">Zinc</keyword>
<dbReference type="InterPro" id="IPR039512">
    <property type="entry name" value="RCHY1_zinc-ribbon"/>
</dbReference>
<feature type="region of interest" description="Disordered" evidence="2">
    <location>
        <begin position="1"/>
        <end position="20"/>
    </location>
</feature>
<evidence type="ECO:0000259" key="4">
    <source>
        <dbReference type="PROSITE" id="PS51270"/>
    </source>
</evidence>
<dbReference type="PANTHER" id="PTHR21319">
    <property type="entry name" value="RING FINGER AND CHY ZINC FINGER DOMAIN-CONTAINING PROTEIN 1"/>
    <property type="match status" value="1"/>
</dbReference>
<name>A0AAD5SCQ0_9FUNG</name>
<dbReference type="InterPro" id="IPR001841">
    <property type="entry name" value="Znf_RING"/>
</dbReference>
<evidence type="ECO:0000256" key="1">
    <source>
        <dbReference type="PROSITE-ProRule" id="PRU00175"/>
    </source>
</evidence>
<dbReference type="PANTHER" id="PTHR21319:SF0">
    <property type="entry name" value="AND RING FINGER DOMAIN PROTEIN, PUTATIVE (AFU_ORTHOLOGUE AFUA_1G08900)-RELATED"/>
    <property type="match status" value="1"/>
</dbReference>
<keyword evidence="1" id="KW-0479">Metal-binding</keyword>
<feature type="compositionally biased region" description="Gly residues" evidence="2">
    <location>
        <begin position="635"/>
        <end position="646"/>
    </location>
</feature>